<organism evidence="4 7">
    <name type="scientific">Streptococcus agalactiae</name>
    <dbReference type="NCBI Taxonomy" id="1311"/>
    <lineage>
        <taxon>Bacteria</taxon>
        <taxon>Bacillati</taxon>
        <taxon>Bacillota</taxon>
        <taxon>Bacilli</taxon>
        <taxon>Lactobacillales</taxon>
        <taxon>Streptococcaceae</taxon>
        <taxon>Streptococcus</taxon>
    </lineage>
</organism>
<name>A0A0E1EGY7_STRAG</name>
<dbReference type="GO" id="GO:0032259">
    <property type="term" value="P:methylation"/>
    <property type="evidence" value="ECO:0007669"/>
    <property type="project" value="UniProtKB-KW"/>
</dbReference>
<dbReference type="Proteomes" id="UP000093122">
    <property type="component" value="Unassembled WGS sequence"/>
</dbReference>
<gene>
    <name evidence="3" type="ORF">AX245_05050</name>
    <name evidence="4" type="ORF">C4618_06795</name>
    <name evidence="2" type="ORF">WA45_08395</name>
</gene>
<keyword evidence="4" id="KW-0489">Methyltransferase</keyword>
<dbReference type="EMBL" id="MAWT01000033">
    <property type="protein sequence ID" value="OCM71187.1"/>
    <property type="molecule type" value="Genomic_DNA"/>
</dbReference>
<evidence type="ECO:0000313" key="2">
    <source>
        <dbReference type="EMBL" id="KLJ28286.1"/>
    </source>
</evidence>
<dbReference type="Proteomes" id="UP000256718">
    <property type="component" value="Unassembled WGS sequence"/>
</dbReference>
<dbReference type="InterPro" id="IPR025714">
    <property type="entry name" value="Methyltranfer_dom"/>
</dbReference>
<dbReference type="PANTHER" id="PTHR43861">
    <property type="entry name" value="TRANS-ACONITATE 2-METHYLTRANSFERASE-RELATED"/>
    <property type="match status" value="1"/>
</dbReference>
<reference evidence="2 5" key="1">
    <citation type="journal article" date="2015" name="PLoS ONE">
        <title>Genomic analysis reveals the molecular basis for capsule loss in the group B streptococcus population.</title>
        <authorList>
            <consortium name="DEVANI Consortium"/>
            <person name="Rosini R."/>
            <person name="Campisi E."/>
            <person name="De Chiara M."/>
            <person name="Tettelin H."/>
            <person name="Rinaudo D."/>
            <person name="Toniolo C."/>
            <person name="Metruccio M."/>
            <person name="Guidotti S."/>
            <person name="Sorensen U.B."/>
            <person name="Kilian M."/>
            <person name="Ramirez M."/>
            <person name="Janulczyk R."/>
            <person name="Donati C."/>
            <person name="Grandi G."/>
            <person name="Margarit I."/>
        </authorList>
    </citation>
    <scope>NUCLEOTIDE SEQUENCE [LARGE SCALE GENOMIC DNA]</scope>
    <source>
        <strain evidence="2 5">ES-PW-063</strain>
    </source>
</reference>
<dbReference type="SUPFAM" id="SSF53335">
    <property type="entry name" value="S-adenosyl-L-methionine-dependent methyltransferases"/>
    <property type="match status" value="1"/>
</dbReference>
<dbReference type="Pfam" id="PF13847">
    <property type="entry name" value="Methyltransf_31"/>
    <property type="match status" value="1"/>
</dbReference>
<dbReference type="GO" id="GO:0008168">
    <property type="term" value="F:methyltransferase activity"/>
    <property type="evidence" value="ECO:0007669"/>
    <property type="project" value="UniProtKB-KW"/>
</dbReference>
<protein>
    <submittedName>
        <fullName evidence="2 4">Methyltransferase</fullName>
    </submittedName>
</protein>
<reference evidence="3 6" key="2">
    <citation type="journal article" date="2016" name="Sci. Rep.">
        <title>Serotype IV Streptococcus agalactiae ST-452 has arisen from large genomic recombination events between CC23 and the hypervirulent CC17 lineages.</title>
        <authorList>
            <person name="Campisi E."/>
            <person name="Rinaudo C.D."/>
            <person name="Donati C."/>
            <person name="Barucco M."/>
            <person name="Torricelli G."/>
            <person name="Edwards M.S."/>
            <person name="Baker C.J."/>
            <person name="Margarit I."/>
            <person name="Rosini R."/>
        </authorList>
    </citation>
    <scope>NUCLEOTIDE SEQUENCE [LARGE SCALE GENOMIC DNA]</scope>
    <source>
        <strain evidence="3 6">CZ-PW-140</strain>
    </source>
</reference>
<evidence type="ECO:0000313" key="4">
    <source>
        <dbReference type="EMBL" id="RDY81572.1"/>
    </source>
</evidence>
<dbReference type="SMR" id="A0A0E1EGY7"/>
<evidence type="ECO:0000313" key="3">
    <source>
        <dbReference type="EMBL" id="OCM71187.1"/>
    </source>
</evidence>
<sequence>MFHREDFSKALLKKALQPGMRVMDIGCGSGELTRLAADIVGKEGDVVGIDINEQLLWQARHDNGYANVSYQNADLAALSSFETKSFDAIIGRRVLMYQKDPKKVIESLTPLLKPNGFYVFQESDAMCLELAKPSFVNMNKIQSLIWQTVEKEGGHIHIGSQLEQLMLEAGLIVDHFVSENVIQTSQTGTDLSWLLNIMKERIQKYSDLQGLEDVNLQKELEENNDHFIRDCQFGIISHRVDE</sequence>
<dbReference type="EMBL" id="LCVB01000032">
    <property type="protein sequence ID" value="KLJ28286.1"/>
    <property type="molecule type" value="Genomic_DNA"/>
</dbReference>
<reference evidence="4 7" key="3">
    <citation type="journal article" date="2018" name="Emerg. Microbes Infect.">
        <title>Phenotypic and molecular analysis of nontypeable Group B streptococci: identification of cps2a and hybrid cps2a/cps5 Group B streptococcal capsule gene clusters.</title>
        <authorList>
            <person name="Alhhazmi A."/>
            <person name="Tyrrell G.J."/>
        </authorList>
    </citation>
    <scope>NUCLEOTIDE SEQUENCE [LARGE SCALE GENOMIC DNA]</scope>
    <source>
        <strain evidence="4 7">PLGBS17</strain>
    </source>
</reference>
<dbReference type="OMA" id="FIRDMAF"/>
<evidence type="ECO:0000313" key="5">
    <source>
        <dbReference type="Proteomes" id="UP000035174"/>
    </source>
</evidence>
<dbReference type="KEGG" id="sage:EN72_04670"/>
<dbReference type="AlphaFoldDB" id="A0A0E1EGY7"/>
<comment type="caution">
    <text evidence="4">The sequence shown here is derived from an EMBL/GenBank/DDBJ whole genome shotgun (WGS) entry which is preliminary data.</text>
</comment>
<accession>A0A0E1EGY7</accession>
<dbReference type="Proteomes" id="UP000035174">
    <property type="component" value="Unassembled WGS sequence"/>
</dbReference>
<dbReference type="CDD" id="cd02440">
    <property type="entry name" value="AdoMet_MTases"/>
    <property type="match status" value="1"/>
</dbReference>
<evidence type="ECO:0000313" key="7">
    <source>
        <dbReference type="Proteomes" id="UP000256718"/>
    </source>
</evidence>
<dbReference type="InterPro" id="IPR029063">
    <property type="entry name" value="SAM-dependent_MTases_sf"/>
</dbReference>
<evidence type="ECO:0000259" key="1">
    <source>
        <dbReference type="Pfam" id="PF13847"/>
    </source>
</evidence>
<proteinExistence type="predicted"/>
<dbReference type="EMBL" id="QHGZ01000154">
    <property type="protein sequence ID" value="RDY81572.1"/>
    <property type="molecule type" value="Genomic_DNA"/>
</dbReference>
<feature type="domain" description="Methyltransferase" evidence="1">
    <location>
        <begin position="17"/>
        <end position="129"/>
    </location>
</feature>
<dbReference type="RefSeq" id="WP_000468966.1">
    <property type="nucleotide sequence ID" value="NZ_AP018935.1"/>
</dbReference>
<dbReference type="Gene3D" id="3.40.50.150">
    <property type="entry name" value="Vaccinia Virus protein VP39"/>
    <property type="match status" value="1"/>
</dbReference>
<evidence type="ECO:0000313" key="6">
    <source>
        <dbReference type="Proteomes" id="UP000093122"/>
    </source>
</evidence>
<keyword evidence="4" id="KW-0808">Transferase</keyword>